<evidence type="ECO:0000256" key="6">
    <source>
        <dbReference type="ARBA" id="ARBA00022642"/>
    </source>
</evidence>
<keyword evidence="5 9" id="KW-0436">Ligase</keyword>
<dbReference type="PANTHER" id="PTHR11098:SF1">
    <property type="entry name" value="NICOTINATE PHOSPHORIBOSYLTRANSFERASE"/>
    <property type="match status" value="1"/>
</dbReference>
<dbReference type="Gene3D" id="3.20.20.70">
    <property type="entry name" value="Aldolase class I"/>
    <property type="match status" value="1"/>
</dbReference>
<evidence type="ECO:0000259" key="11">
    <source>
        <dbReference type="Pfam" id="PF17767"/>
    </source>
</evidence>
<dbReference type="Pfam" id="PF17767">
    <property type="entry name" value="NAPRTase_N"/>
    <property type="match status" value="1"/>
</dbReference>
<dbReference type="NCBIfam" id="TIGR01513">
    <property type="entry name" value="NAPRTase_put"/>
    <property type="match status" value="1"/>
</dbReference>
<evidence type="ECO:0000256" key="1">
    <source>
        <dbReference type="ARBA" id="ARBA00004952"/>
    </source>
</evidence>
<evidence type="ECO:0000256" key="7">
    <source>
        <dbReference type="ARBA" id="ARBA00022679"/>
    </source>
</evidence>
<comment type="function">
    <text evidence="9">Catalyzes the first step in the biosynthesis of NAD from nicotinic acid, the ATP-dependent synthesis of beta-nicotinate D-ribonucleotide from nicotinate and 5-phospho-D-ribose 1-phosphate.</text>
</comment>
<feature type="domain" description="Nicotinate phosphoribosyltransferase C-terminal" evidence="12">
    <location>
        <begin position="353"/>
        <end position="456"/>
    </location>
</feature>
<dbReference type="AlphaFoldDB" id="A0AA41UJ71"/>
<dbReference type="Pfam" id="PF17956">
    <property type="entry name" value="NAPRTase_C"/>
    <property type="match status" value="1"/>
</dbReference>
<keyword evidence="14" id="KW-1185">Reference proteome</keyword>
<evidence type="ECO:0000256" key="2">
    <source>
        <dbReference type="ARBA" id="ARBA00010897"/>
    </source>
</evidence>
<dbReference type="SUPFAM" id="SSF51690">
    <property type="entry name" value="Nicotinate/Quinolinate PRTase C-terminal domain-like"/>
    <property type="match status" value="1"/>
</dbReference>
<gene>
    <name evidence="13" type="ORF">MRX98_13390</name>
</gene>
<dbReference type="FunFam" id="3.20.20.70:FF:000076">
    <property type="entry name" value="Nicotinate phosphoribosyltransferase"/>
    <property type="match status" value="1"/>
</dbReference>
<dbReference type="InterPro" id="IPR036068">
    <property type="entry name" value="Nicotinate_pribotase-like_C"/>
</dbReference>
<dbReference type="EMBL" id="JALJRB010000015">
    <property type="protein sequence ID" value="MCJ8501570.1"/>
    <property type="molecule type" value="Genomic_DNA"/>
</dbReference>
<evidence type="ECO:0000259" key="12">
    <source>
        <dbReference type="Pfam" id="PF17956"/>
    </source>
</evidence>
<evidence type="ECO:0000259" key="10">
    <source>
        <dbReference type="Pfam" id="PF04095"/>
    </source>
</evidence>
<dbReference type="InterPro" id="IPR041525">
    <property type="entry name" value="N/Namide_PRibTrfase"/>
</dbReference>
<proteinExistence type="inferred from homology"/>
<reference evidence="13" key="1">
    <citation type="submission" date="2022-04" db="EMBL/GenBank/DDBJ databases">
        <title>Desulfatitalea alkaliphila sp. nov., a novel anaerobic sulfate-reducing bacterium isolated from terrestrial mud volcano, Taman Peninsula, Russia.</title>
        <authorList>
            <person name="Khomyakova M.A."/>
            <person name="Merkel A.Y."/>
            <person name="Slobodkin A.I."/>
        </authorList>
    </citation>
    <scope>NUCLEOTIDE SEQUENCE</scope>
    <source>
        <strain evidence="13">M08but</strain>
    </source>
</reference>
<evidence type="ECO:0000313" key="14">
    <source>
        <dbReference type="Proteomes" id="UP001165427"/>
    </source>
</evidence>
<feature type="domain" description="Nicotinate/nicotinamide phosphoribosyltransferase" evidence="10">
    <location>
        <begin position="151"/>
        <end position="348"/>
    </location>
</feature>
<keyword evidence="13" id="KW-0328">Glycosyltransferase</keyword>
<feature type="domain" description="Nicotinate phosphoribosyltransferase N-terminal" evidence="11">
    <location>
        <begin position="9"/>
        <end position="130"/>
    </location>
</feature>
<dbReference type="RefSeq" id="WP_246909618.1">
    <property type="nucleotide sequence ID" value="NZ_JALJRB010000015.1"/>
</dbReference>
<dbReference type="EC" id="6.3.4.21" evidence="3 9"/>
<evidence type="ECO:0000256" key="5">
    <source>
        <dbReference type="ARBA" id="ARBA00022598"/>
    </source>
</evidence>
<keyword evidence="4" id="KW-0597">Phosphoprotein</keyword>
<dbReference type="Proteomes" id="UP001165427">
    <property type="component" value="Unassembled WGS sequence"/>
</dbReference>
<keyword evidence="6 9" id="KW-0662">Pyridine nucleotide biosynthesis</keyword>
<evidence type="ECO:0000313" key="13">
    <source>
        <dbReference type="EMBL" id="MCJ8501570.1"/>
    </source>
</evidence>
<dbReference type="InterPro" id="IPR006405">
    <property type="entry name" value="Nic_PRibTrfase_pncB"/>
</dbReference>
<dbReference type="NCBIfam" id="NF009131">
    <property type="entry name" value="PRK12484.1"/>
    <property type="match status" value="1"/>
</dbReference>
<comment type="similarity">
    <text evidence="2 9">Belongs to the NAPRTase family.</text>
</comment>
<dbReference type="SUPFAM" id="SSF54675">
    <property type="entry name" value="Nicotinate/Quinolinate PRTase N-terminal domain-like"/>
    <property type="match status" value="1"/>
</dbReference>
<dbReference type="GO" id="GO:0047280">
    <property type="term" value="F:nicotinamide phosphoribosyltransferase activity"/>
    <property type="evidence" value="ECO:0007669"/>
    <property type="project" value="UniProtKB-ARBA"/>
</dbReference>
<evidence type="ECO:0000256" key="3">
    <source>
        <dbReference type="ARBA" id="ARBA00013236"/>
    </source>
</evidence>
<comment type="caution">
    <text evidence="13">The sequence shown here is derived from an EMBL/GenBank/DDBJ whole genome shotgun (WGS) entry which is preliminary data.</text>
</comment>
<dbReference type="GO" id="GO:0004516">
    <property type="term" value="F:nicotinate phosphoribosyltransferase activity"/>
    <property type="evidence" value="ECO:0007669"/>
    <property type="project" value="UniProtKB-UniRule"/>
</dbReference>
<evidence type="ECO:0000256" key="4">
    <source>
        <dbReference type="ARBA" id="ARBA00022553"/>
    </source>
</evidence>
<dbReference type="GO" id="GO:0005829">
    <property type="term" value="C:cytosol"/>
    <property type="evidence" value="ECO:0007669"/>
    <property type="project" value="TreeGrafter"/>
</dbReference>
<comment type="pathway">
    <text evidence="1 9">Cofactor biosynthesis; NAD(+) biosynthesis; nicotinate D-ribonucleotide from nicotinate: step 1/1.</text>
</comment>
<accession>A0AA41UJ71</accession>
<protein>
    <recommendedName>
        <fullName evidence="3 9">Nicotinate phosphoribosyltransferase</fullName>
        <ecNumber evidence="3 9">6.3.4.21</ecNumber>
    </recommendedName>
</protein>
<dbReference type="NCBIfam" id="NF006695">
    <property type="entry name" value="PRK09243.1-2"/>
    <property type="match status" value="1"/>
</dbReference>
<dbReference type="GO" id="GO:0034355">
    <property type="term" value="P:NAD+ biosynthetic process via the salvage pathway"/>
    <property type="evidence" value="ECO:0007669"/>
    <property type="project" value="TreeGrafter"/>
</dbReference>
<sequence>MMDITGTYTDQYQLAMGQVYFLSGRKDQTAVFDYFFRKNPFKGGYTVFAGLHELLKVLEKLRFDAEDLSFLRFQGMHPDFLAYLKGFRFQGTIHACREGDLVFPTRPVVRVEAPLIEAQLIETLLLNMLNFQSLIATKASRMQRVAQGRTLIDFGLRRAQGLGGYHASRAAVIGGFAATSNVRAARDFGLAPSGTMAHSFIQSCADELTAFRQFAEGWPDNCVLLVDTYDTLKSGVPNAITVGKEMARRGHRLKAIRLDSGDLAYLAQRSRAMLDAAGLHDVKIAASNQLDEYVIKSLLEQEAPIDLFGVGTNLVTGQPDAALDGVYKLAAVDGQPLIKISENVEKITLPHAKQVFRAFNGEGRFLGADAVGIAGEPPITMMHHPFMPHKSFPLADCPLEPLLTPVMKQGRIVADSPDLPAIADFCRSRLALLPAEYQRFENPHIYKVGISTRLRDARDRLIAEHKS</sequence>
<dbReference type="Pfam" id="PF04095">
    <property type="entry name" value="NAPRTase"/>
    <property type="match status" value="1"/>
</dbReference>
<dbReference type="PIRSF" id="PIRSF000484">
    <property type="entry name" value="NAPRT"/>
    <property type="match status" value="1"/>
</dbReference>
<dbReference type="Gene3D" id="3.20.140.10">
    <property type="entry name" value="nicotinate phosphoribosyltransferase"/>
    <property type="match status" value="1"/>
</dbReference>
<dbReference type="InterPro" id="IPR013785">
    <property type="entry name" value="Aldolase_TIM"/>
</dbReference>
<organism evidence="13 14">
    <name type="scientific">Desulfatitalea alkaliphila</name>
    <dbReference type="NCBI Taxonomy" id="2929485"/>
    <lineage>
        <taxon>Bacteria</taxon>
        <taxon>Pseudomonadati</taxon>
        <taxon>Thermodesulfobacteriota</taxon>
        <taxon>Desulfobacteria</taxon>
        <taxon>Desulfobacterales</taxon>
        <taxon>Desulfosarcinaceae</taxon>
        <taxon>Desulfatitalea</taxon>
    </lineage>
</organism>
<comment type="PTM">
    <text evidence="9">Transiently phosphorylated on a His residue during the reaction cycle. Phosphorylation strongly increases the affinity for substrates and increases the rate of nicotinate D-ribonucleotide production. Dephosphorylation regenerates the low-affinity form of the enzyme, leading to product release.</text>
</comment>
<name>A0AA41UJ71_9BACT</name>
<evidence type="ECO:0000256" key="8">
    <source>
        <dbReference type="ARBA" id="ARBA00048668"/>
    </source>
</evidence>
<dbReference type="InterPro" id="IPR007229">
    <property type="entry name" value="Nic_PRibTrfase-Fam"/>
</dbReference>
<keyword evidence="7 9" id="KW-0808">Transferase</keyword>
<comment type="catalytic activity">
    <reaction evidence="8 9">
        <text>5-phospho-alpha-D-ribose 1-diphosphate + nicotinate + ATP + H2O = nicotinate beta-D-ribonucleotide + ADP + phosphate + diphosphate</text>
        <dbReference type="Rhea" id="RHEA:36163"/>
        <dbReference type="ChEBI" id="CHEBI:15377"/>
        <dbReference type="ChEBI" id="CHEBI:30616"/>
        <dbReference type="ChEBI" id="CHEBI:32544"/>
        <dbReference type="ChEBI" id="CHEBI:33019"/>
        <dbReference type="ChEBI" id="CHEBI:43474"/>
        <dbReference type="ChEBI" id="CHEBI:57502"/>
        <dbReference type="ChEBI" id="CHEBI:58017"/>
        <dbReference type="ChEBI" id="CHEBI:456216"/>
        <dbReference type="EC" id="6.3.4.21"/>
    </reaction>
</comment>
<evidence type="ECO:0000256" key="9">
    <source>
        <dbReference type="RuleBase" id="RU365100"/>
    </source>
</evidence>
<dbReference type="CDD" id="cd01570">
    <property type="entry name" value="NAPRTase_A"/>
    <property type="match status" value="1"/>
</dbReference>
<dbReference type="InterPro" id="IPR041619">
    <property type="entry name" value="NAPRTase_C"/>
</dbReference>
<dbReference type="PANTHER" id="PTHR11098">
    <property type="entry name" value="NICOTINATE PHOSPHORIBOSYLTRANSFERASE"/>
    <property type="match status" value="1"/>
</dbReference>
<dbReference type="InterPro" id="IPR040727">
    <property type="entry name" value="NAPRTase_N"/>
</dbReference>